<dbReference type="InterPro" id="IPR050164">
    <property type="entry name" value="Peptidase_C19"/>
</dbReference>
<dbReference type="InterPro" id="IPR001394">
    <property type="entry name" value="Peptidase_C19_UCH"/>
</dbReference>
<keyword evidence="4" id="KW-1185">Reference proteome</keyword>
<name>A0AAV8RFB2_ENSVE</name>
<reference evidence="3 4" key="1">
    <citation type="submission" date="2022-12" db="EMBL/GenBank/DDBJ databases">
        <title>Chromosome-scale assembly of the Ensete ventricosum genome.</title>
        <authorList>
            <person name="Dussert Y."/>
            <person name="Stocks J."/>
            <person name="Wendawek A."/>
            <person name="Woldeyes F."/>
            <person name="Nichols R.A."/>
            <person name="Borrell J.S."/>
        </authorList>
    </citation>
    <scope>NUCLEOTIDE SEQUENCE [LARGE SCALE GENOMIC DNA]</scope>
    <source>
        <strain evidence="4">cv. Maze</strain>
        <tissue evidence="3">Seeds</tissue>
    </source>
</reference>
<dbReference type="Pfam" id="PF00443">
    <property type="entry name" value="UCH"/>
    <property type="match status" value="1"/>
</dbReference>
<comment type="caution">
    <text evidence="3">The sequence shown here is derived from an EMBL/GenBank/DDBJ whole genome shotgun (WGS) entry which is preliminary data.</text>
</comment>
<dbReference type="EMBL" id="JAQQAF010000003">
    <property type="protein sequence ID" value="KAJ8499732.1"/>
    <property type="molecule type" value="Genomic_DNA"/>
</dbReference>
<dbReference type="PANTHER" id="PTHR24006:SF747">
    <property type="entry name" value="UBIQUITIN CARBOXYL-TERMINAL HYDROLASE 20"/>
    <property type="match status" value="1"/>
</dbReference>
<dbReference type="PANTHER" id="PTHR24006">
    <property type="entry name" value="UBIQUITIN CARBOXYL-TERMINAL HYDROLASE"/>
    <property type="match status" value="1"/>
</dbReference>
<proteinExistence type="inferred from homology"/>
<dbReference type="Proteomes" id="UP001222027">
    <property type="component" value="Unassembled WGS sequence"/>
</dbReference>
<dbReference type="SUPFAM" id="SSF54001">
    <property type="entry name" value="Cysteine proteinases"/>
    <property type="match status" value="1"/>
</dbReference>
<dbReference type="GO" id="GO:0016579">
    <property type="term" value="P:protein deubiquitination"/>
    <property type="evidence" value="ECO:0007669"/>
    <property type="project" value="InterPro"/>
</dbReference>
<evidence type="ECO:0000256" key="1">
    <source>
        <dbReference type="ARBA" id="ARBA00009085"/>
    </source>
</evidence>
<dbReference type="PROSITE" id="PS50235">
    <property type="entry name" value="USP_3"/>
    <property type="match status" value="1"/>
</dbReference>
<dbReference type="GO" id="GO:0005829">
    <property type="term" value="C:cytosol"/>
    <property type="evidence" value="ECO:0007669"/>
    <property type="project" value="TreeGrafter"/>
</dbReference>
<organism evidence="3 4">
    <name type="scientific">Ensete ventricosum</name>
    <name type="common">Abyssinian banana</name>
    <name type="synonym">Musa ensete</name>
    <dbReference type="NCBI Taxonomy" id="4639"/>
    <lineage>
        <taxon>Eukaryota</taxon>
        <taxon>Viridiplantae</taxon>
        <taxon>Streptophyta</taxon>
        <taxon>Embryophyta</taxon>
        <taxon>Tracheophyta</taxon>
        <taxon>Spermatophyta</taxon>
        <taxon>Magnoliopsida</taxon>
        <taxon>Liliopsida</taxon>
        <taxon>Zingiberales</taxon>
        <taxon>Musaceae</taxon>
        <taxon>Ensete</taxon>
    </lineage>
</organism>
<gene>
    <name evidence="3" type="ORF">OPV22_010284</name>
</gene>
<dbReference type="InterPro" id="IPR038765">
    <property type="entry name" value="Papain-like_cys_pep_sf"/>
</dbReference>
<dbReference type="PROSITE" id="PS00973">
    <property type="entry name" value="USP_2"/>
    <property type="match status" value="1"/>
</dbReference>
<feature type="domain" description="USP" evidence="2">
    <location>
        <begin position="1"/>
        <end position="87"/>
    </location>
</feature>
<evidence type="ECO:0000313" key="3">
    <source>
        <dbReference type="EMBL" id="KAJ8499732.1"/>
    </source>
</evidence>
<dbReference type="GO" id="GO:0004843">
    <property type="term" value="F:cysteine-type deubiquitinase activity"/>
    <property type="evidence" value="ECO:0007669"/>
    <property type="project" value="InterPro"/>
</dbReference>
<accession>A0AAV8RFB2</accession>
<sequence>MGFLPASFAIPWSLQTPCLSCPVDEVHSKYDLYAVLLHIGSLGSGHYFCCIRSSPSTWHCINDSKVYRVSESDVLAQDAYLLFLCKATIVVLVFELNGGN</sequence>
<dbReference type="GO" id="GO:0005634">
    <property type="term" value="C:nucleus"/>
    <property type="evidence" value="ECO:0007669"/>
    <property type="project" value="TreeGrafter"/>
</dbReference>
<dbReference type="AlphaFoldDB" id="A0AAV8RFB2"/>
<comment type="similarity">
    <text evidence="1">Belongs to the peptidase C19 family.</text>
</comment>
<dbReference type="InterPro" id="IPR018200">
    <property type="entry name" value="USP_CS"/>
</dbReference>
<evidence type="ECO:0000313" key="4">
    <source>
        <dbReference type="Proteomes" id="UP001222027"/>
    </source>
</evidence>
<evidence type="ECO:0000259" key="2">
    <source>
        <dbReference type="PROSITE" id="PS50235"/>
    </source>
</evidence>
<dbReference type="InterPro" id="IPR028889">
    <property type="entry name" value="USP"/>
</dbReference>
<protein>
    <recommendedName>
        <fullName evidence="2">USP domain-containing protein</fullName>
    </recommendedName>
</protein>
<dbReference type="Gene3D" id="3.90.70.10">
    <property type="entry name" value="Cysteine proteinases"/>
    <property type="match status" value="1"/>
</dbReference>